<comment type="caution">
    <text evidence="1">The sequence shown here is derived from an EMBL/GenBank/DDBJ whole genome shotgun (WGS) entry which is preliminary data.</text>
</comment>
<keyword evidence="2" id="KW-1185">Reference proteome</keyword>
<proteinExistence type="predicted"/>
<sequence>MQNITYEAIGAGGQVAFIICRFSAVAFQFERKGLLKIQIKPESTIDNEAFFEQLFDVAVESGAEDVKLVVQEDDKAEQTVYEVITAPTDLSEVASLLQSSSLSQDMQIIAVDQAYIPTTPLYLPGTANKPEEGEEIAEDAAEKAFGVLGALDEVADVTKVWTNVRGLDS</sequence>
<gene>
    <name evidence="1" type="ORF">QFC22_004200</name>
</gene>
<name>A0ACC2X4M3_9TREE</name>
<dbReference type="Proteomes" id="UP001243375">
    <property type="component" value="Unassembled WGS sequence"/>
</dbReference>
<reference evidence="1" key="1">
    <citation type="submission" date="2023-04" db="EMBL/GenBank/DDBJ databases">
        <title>Draft Genome sequencing of Naganishia species isolated from polar environments using Oxford Nanopore Technology.</title>
        <authorList>
            <person name="Leo P."/>
            <person name="Venkateswaran K."/>
        </authorList>
    </citation>
    <scope>NUCLEOTIDE SEQUENCE</scope>
    <source>
        <strain evidence="1">MNA-CCFEE 5425</strain>
    </source>
</reference>
<protein>
    <submittedName>
        <fullName evidence="1">Uncharacterized protein</fullName>
    </submittedName>
</protein>
<dbReference type="EMBL" id="JASBWU010000011">
    <property type="protein sequence ID" value="KAJ9118289.1"/>
    <property type="molecule type" value="Genomic_DNA"/>
</dbReference>
<evidence type="ECO:0000313" key="2">
    <source>
        <dbReference type="Proteomes" id="UP001243375"/>
    </source>
</evidence>
<organism evidence="1 2">
    <name type="scientific">Naganishia vaughanmartiniae</name>
    <dbReference type="NCBI Taxonomy" id="1424756"/>
    <lineage>
        <taxon>Eukaryota</taxon>
        <taxon>Fungi</taxon>
        <taxon>Dikarya</taxon>
        <taxon>Basidiomycota</taxon>
        <taxon>Agaricomycotina</taxon>
        <taxon>Tremellomycetes</taxon>
        <taxon>Filobasidiales</taxon>
        <taxon>Filobasidiaceae</taxon>
        <taxon>Naganishia</taxon>
    </lineage>
</organism>
<accession>A0ACC2X4M3</accession>
<evidence type="ECO:0000313" key="1">
    <source>
        <dbReference type="EMBL" id="KAJ9118289.1"/>
    </source>
</evidence>